<dbReference type="Proteomes" id="UP000295023">
    <property type="component" value="Unassembled WGS sequence"/>
</dbReference>
<dbReference type="OrthoDB" id="9811471at2"/>
<feature type="region of interest" description="Disordered" evidence="1">
    <location>
        <begin position="1"/>
        <end position="23"/>
    </location>
</feature>
<gene>
    <name evidence="3" type="ORF">EXY23_24495</name>
</gene>
<dbReference type="RefSeq" id="WP_132296243.1">
    <property type="nucleotide sequence ID" value="NZ_SKBM01000038.1"/>
</dbReference>
<name>A0A4R4D311_9PROT</name>
<organism evidence="3 4">
    <name type="scientific">Roseicella aquatilis</name>
    <dbReference type="NCBI Taxonomy" id="2527868"/>
    <lineage>
        <taxon>Bacteria</taxon>
        <taxon>Pseudomonadati</taxon>
        <taxon>Pseudomonadota</taxon>
        <taxon>Alphaproteobacteria</taxon>
        <taxon>Acetobacterales</taxon>
        <taxon>Roseomonadaceae</taxon>
        <taxon>Roseicella</taxon>
    </lineage>
</organism>
<reference evidence="3 4" key="1">
    <citation type="submission" date="2019-03" db="EMBL/GenBank/DDBJ databases">
        <title>Paracraurococcus aquatilis NE82 genome sequence.</title>
        <authorList>
            <person name="Zhao Y."/>
            <person name="Du Z."/>
        </authorList>
    </citation>
    <scope>NUCLEOTIDE SEQUENCE [LARGE SCALE GENOMIC DNA]</scope>
    <source>
        <strain evidence="3 4">NE82</strain>
    </source>
</reference>
<dbReference type="EMBL" id="SKBM01000038">
    <property type="protein sequence ID" value="TCZ53602.1"/>
    <property type="molecule type" value="Genomic_DNA"/>
</dbReference>
<dbReference type="SUPFAM" id="SSF75304">
    <property type="entry name" value="Amidase signature (AS) enzymes"/>
    <property type="match status" value="1"/>
</dbReference>
<dbReference type="InterPro" id="IPR000120">
    <property type="entry name" value="Amidase"/>
</dbReference>
<feature type="domain" description="Amidase" evidence="2">
    <location>
        <begin position="44"/>
        <end position="462"/>
    </location>
</feature>
<evidence type="ECO:0000259" key="2">
    <source>
        <dbReference type="Pfam" id="PF01425"/>
    </source>
</evidence>
<sequence length="484" mass="50760">MSAPDDRSAGGRGGLNRPRQDNGAIPTIAEAAKAIAARQLSPVELTEACLARVERLDGRLHAFIRLEEAGARAAARAAEARIMQDGPRGPLDGIPFAHKDIYCTAGIPTTGHSRVLQDHVPREDATTVRKLAEAGVVMLGKLATHEFAFGGPSFDLPWPPARNPWNPDHFTAGSSSGTGAAVAAGMILGGTGSDTGGSIRGPAALCGIAGIKPTYGLCSRAGVLPLAQSLDHTGPMAWTVEDCAILLQAMAGYDAADPASASRPVPDFRAELGQGVKGLRIGVVRHFHEVDHPVSPATLAGIEGAAAFFKAEGAEVRDVTLPGLAEYNACGWLILLAEAYSVHEQWMRRDPGLYGELLRDRLAMGGLLSAADLLAAQKRRRALIAATVAATADVDILLTAAQPGEAARIEEVPKWAFLEKPNFTIPFNVTGWPGLTLCTGFGEGGLPVAMQLIGKPFAEPTLFRAGHAYEAAHGWRATRPAMVA</sequence>
<dbReference type="Gene3D" id="3.90.1300.10">
    <property type="entry name" value="Amidase signature (AS) domain"/>
    <property type="match status" value="1"/>
</dbReference>
<dbReference type="InterPro" id="IPR023631">
    <property type="entry name" value="Amidase_dom"/>
</dbReference>
<dbReference type="InterPro" id="IPR036928">
    <property type="entry name" value="AS_sf"/>
</dbReference>
<comment type="caution">
    <text evidence="3">The sequence shown here is derived from an EMBL/GenBank/DDBJ whole genome shotgun (WGS) entry which is preliminary data.</text>
</comment>
<dbReference type="PANTHER" id="PTHR11895:SF176">
    <property type="entry name" value="AMIDASE AMID-RELATED"/>
    <property type="match status" value="1"/>
</dbReference>
<evidence type="ECO:0000313" key="3">
    <source>
        <dbReference type="EMBL" id="TCZ53602.1"/>
    </source>
</evidence>
<dbReference type="GO" id="GO:0003824">
    <property type="term" value="F:catalytic activity"/>
    <property type="evidence" value="ECO:0007669"/>
    <property type="project" value="InterPro"/>
</dbReference>
<dbReference type="PANTHER" id="PTHR11895">
    <property type="entry name" value="TRANSAMIDASE"/>
    <property type="match status" value="1"/>
</dbReference>
<keyword evidence="4" id="KW-1185">Reference proteome</keyword>
<evidence type="ECO:0000256" key="1">
    <source>
        <dbReference type="SAM" id="MobiDB-lite"/>
    </source>
</evidence>
<protein>
    <submittedName>
        <fullName evidence="3">Amidase</fullName>
    </submittedName>
</protein>
<dbReference type="Pfam" id="PF01425">
    <property type="entry name" value="Amidase"/>
    <property type="match status" value="1"/>
</dbReference>
<dbReference type="AlphaFoldDB" id="A0A4R4D311"/>
<proteinExistence type="predicted"/>
<accession>A0A4R4D311</accession>
<evidence type="ECO:0000313" key="4">
    <source>
        <dbReference type="Proteomes" id="UP000295023"/>
    </source>
</evidence>